<dbReference type="EMBL" id="RSFA01000032">
    <property type="protein sequence ID" value="RSD31418.1"/>
    <property type="molecule type" value="Genomic_DNA"/>
</dbReference>
<feature type="transmembrane region" description="Helical" evidence="1">
    <location>
        <begin position="26"/>
        <end position="42"/>
    </location>
</feature>
<dbReference type="Pfam" id="PF11086">
    <property type="entry name" value="DUF2878"/>
    <property type="match status" value="1"/>
</dbReference>
<feature type="transmembrane region" description="Helical" evidence="1">
    <location>
        <begin position="78"/>
        <end position="97"/>
    </location>
</feature>
<evidence type="ECO:0000313" key="3">
    <source>
        <dbReference type="Proteomes" id="UP000269041"/>
    </source>
</evidence>
<dbReference type="Proteomes" id="UP000269041">
    <property type="component" value="Unassembled WGS sequence"/>
</dbReference>
<sequence length="173" mass="19732">MKRLLIISTWFQVVWLCAVLGNYEWQYLSLLFVVGTIAISVVKTKINWFKWTGIVAVGVIVDFANKAVGLFQFQFEGFPLWLIALWMIFAWYGYFLYPLVSQYPVLIVSILGGIAGALSYMAGERFGAVTFGMPFFTVVCVLLVEWFLIIALILRIYGYEVRNNDGSIPDVDR</sequence>
<protein>
    <submittedName>
        <fullName evidence="2">DUF2878 domain-containing protein</fullName>
    </submittedName>
</protein>
<feature type="transmembrane region" description="Helical" evidence="1">
    <location>
        <begin position="135"/>
        <end position="154"/>
    </location>
</feature>
<organism evidence="2 3">
    <name type="scientific">Vibrio pectenicida</name>
    <dbReference type="NCBI Taxonomy" id="62763"/>
    <lineage>
        <taxon>Bacteria</taxon>
        <taxon>Pseudomonadati</taxon>
        <taxon>Pseudomonadota</taxon>
        <taxon>Gammaproteobacteria</taxon>
        <taxon>Vibrionales</taxon>
        <taxon>Vibrionaceae</taxon>
        <taxon>Vibrio</taxon>
    </lineage>
</organism>
<proteinExistence type="predicted"/>
<keyword evidence="1" id="KW-0472">Membrane</keyword>
<comment type="caution">
    <text evidence="2">The sequence shown here is derived from an EMBL/GenBank/DDBJ whole genome shotgun (WGS) entry which is preliminary data.</text>
</comment>
<gene>
    <name evidence="2" type="ORF">EJA03_08995</name>
</gene>
<dbReference type="OrthoDB" id="6522758at2"/>
<keyword evidence="1" id="KW-0812">Transmembrane</keyword>
<evidence type="ECO:0000313" key="2">
    <source>
        <dbReference type="EMBL" id="RSD31418.1"/>
    </source>
</evidence>
<evidence type="ECO:0000256" key="1">
    <source>
        <dbReference type="SAM" id="Phobius"/>
    </source>
</evidence>
<reference evidence="2 3" key="1">
    <citation type="submission" date="2018-12" db="EMBL/GenBank/DDBJ databases">
        <title>Genomic taxonomy of the Vibrionaceae family.</title>
        <authorList>
            <person name="Gomez-Gil B."/>
            <person name="Enciso-Ibarra K."/>
        </authorList>
    </citation>
    <scope>NUCLEOTIDE SEQUENCE [LARGE SCALE GENOMIC DNA]</scope>
    <source>
        <strain evidence="2 3">CAIM 594</strain>
    </source>
</reference>
<dbReference type="RefSeq" id="WP_125320901.1">
    <property type="nucleotide sequence ID" value="NZ_AP024889.1"/>
</dbReference>
<feature type="transmembrane region" description="Helical" evidence="1">
    <location>
        <begin position="104"/>
        <end position="123"/>
    </location>
</feature>
<dbReference type="InterPro" id="IPR021306">
    <property type="entry name" value="DUF2878"/>
</dbReference>
<name>A0A3R9FMG5_9VIBR</name>
<accession>A0A3R9FMG5</accession>
<feature type="transmembrane region" description="Helical" evidence="1">
    <location>
        <begin position="54"/>
        <end position="72"/>
    </location>
</feature>
<dbReference type="AlphaFoldDB" id="A0A3R9FMG5"/>
<keyword evidence="1" id="KW-1133">Transmembrane helix</keyword>
<keyword evidence="3" id="KW-1185">Reference proteome</keyword>